<dbReference type="GO" id="GO:0016887">
    <property type="term" value="F:ATP hydrolysis activity"/>
    <property type="evidence" value="ECO:0007669"/>
    <property type="project" value="InterPro"/>
</dbReference>
<feature type="region of interest" description="Disordered" evidence="1">
    <location>
        <begin position="1"/>
        <end position="27"/>
    </location>
</feature>
<reference evidence="3" key="1">
    <citation type="submission" date="2020-03" db="EMBL/GenBank/DDBJ databases">
        <title>A mixture of massive structural variations and highly conserved coding sequences in Ustilaginoidea virens genome.</title>
        <authorList>
            <person name="Zhang K."/>
            <person name="Zhao Z."/>
            <person name="Zhang Z."/>
            <person name="Li Y."/>
            <person name="Hsiang T."/>
            <person name="Sun W."/>
        </authorList>
    </citation>
    <scope>NUCLEOTIDE SEQUENCE</scope>
    <source>
        <strain evidence="3">UV-8b</strain>
    </source>
</reference>
<dbReference type="Gene3D" id="3.40.50.300">
    <property type="entry name" value="P-loop containing nucleotide triphosphate hydrolases"/>
    <property type="match status" value="1"/>
</dbReference>
<feature type="compositionally biased region" description="Basic and acidic residues" evidence="1">
    <location>
        <begin position="309"/>
        <end position="324"/>
    </location>
</feature>
<dbReference type="AlphaFoldDB" id="A0A8E5MLD6"/>
<feature type="compositionally biased region" description="Polar residues" evidence="1">
    <location>
        <begin position="17"/>
        <end position="26"/>
    </location>
</feature>
<accession>A0A8E5MLD6</accession>
<feature type="region of interest" description="Disordered" evidence="1">
    <location>
        <begin position="42"/>
        <end position="69"/>
    </location>
</feature>
<dbReference type="OrthoDB" id="9996895at2759"/>
<evidence type="ECO:0000259" key="2">
    <source>
        <dbReference type="SMART" id="SM00382"/>
    </source>
</evidence>
<dbReference type="InterPro" id="IPR027417">
    <property type="entry name" value="P-loop_NTPase"/>
</dbReference>
<dbReference type="GO" id="GO:0005524">
    <property type="term" value="F:ATP binding"/>
    <property type="evidence" value="ECO:0007669"/>
    <property type="project" value="InterPro"/>
</dbReference>
<dbReference type="GO" id="GO:0003677">
    <property type="term" value="F:DNA binding"/>
    <property type="evidence" value="ECO:0007669"/>
    <property type="project" value="TreeGrafter"/>
</dbReference>
<dbReference type="GO" id="GO:0005634">
    <property type="term" value="C:nucleus"/>
    <property type="evidence" value="ECO:0007669"/>
    <property type="project" value="TreeGrafter"/>
</dbReference>
<dbReference type="InterPro" id="IPR003593">
    <property type="entry name" value="AAA+_ATPase"/>
</dbReference>
<feature type="compositionally biased region" description="Basic and acidic residues" evidence="1">
    <location>
        <begin position="175"/>
        <end position="187"/>
    </location>
</feature>
<feature type="region of interest" description="Disordered" evidence="1">
    <location>
        <begin position="169"/>
        <end position="196"/>
    </location>
</feature>
<evidence type="ECO:0000256" key="1">
    <source>
        <dbReference type="SAM" id="MobiDB-lite"/>
    </source>
</evidence>
<feature type="compositionally biased region" description="Basic residues" evidence="1">
    <location>
        <begin position="342"/>
        <end position="351"/>
    </location>
</feature>
<dbReference type="EMBL" id="CP072759">
    <property type="protein sequence ID" value="QUC23602.1"/>
    <property type="molecule type" value="Genomic_DNA"/>
</dbReference>
<dbReference type="GeneID" id="66068620"/>
<dbReference type="Proteomes" id="UP000027002">
    <property type="component" value="Chromosome 7"/>
</dbReference>
<dbReference type="Pfam" id="PF00004">
    <property type="entry name" value="AAA"/>
    <property type="match status" value="1"/>
</dbReference>
<sequence length="860" mass="94512">MWPPRGMSHVRGDGPGVSSSPNQQPELETFLDCLDIDALRSCSRQNDDRDAPVPPELRIPGKHFETGPKLQHRIRPQLTVTSPLALAGEEDFGQDELAGPAPAAAHPSVSRHYLSLAKQLSAYDRSTCEGLAWNQKYAPVSSGEVMQKRSDVLHIKDWLEAMKVQSVGTGCGDGAGDRGRSSSDEVPKRKKRKKSKLDDFIVDTDDEGSEFEDVSGEDGEDADFWQSRKSVVRSGSARFKEPARLRNTIVISGPHGCGKTATVYAVARELGFEIFEINSSSRRSGKDVVEKVGDMTRNHLVQQHRARQLHGDGETNKPKGKEPTSGKQGFMTAFLKNNAATKRTKPARQLKKTTTSPPPPPPKAQKQSLILIEEADILYEEDKQFWATLMGMMNQSRRPFIITCNDESLIPLQSLHLHGIFRFLEAPLPSAVDLCLLVAANEGHVLQRRAVESLYRSRHHDLRATISELNFWCQIGVGDRRGGFDWFYSRWPRGCDVDERGDVVRVVSEDTYQRGMGWTGRDAVMAESNRHDREVEALQQAWNFWQVDMGDWSRSDGMASLAQDLETTASTCDARLAALGALDKFYRTQSDADLCAGGSLATQLQEQTDPTLPDLALGARDDFIVGRTLLNADEPCRHGSCGNAVSAAIKSHARAQLHDDLQSWLPSAPDDGRAAVLGPVDEPAAVHELDASFGSSAKRVTRTDVAHAFDAIAAAPKAQPTSHLDPSVFDRTMQLIVVDVAPWVRSIVAFEQHLMQQRLRRSGSLLGQGIQGAEAEAAAAAAAARKRMRSTRSAYSALEGSERRSTRRERYFGDALTTGLVMRTGGDSWQDAAAAEAAHAERAAETGRDLKGTMDRCETF</sequence>
<dbReference type="RefSeq" id="XP_043001275.1">
    <property type="nucleotide sequence ID" value="XM_043145340.1"/>
</dbReference>
<proteinExistence type="predicted"/>
<name>A0A8E5MLD6_USTVR</name>
<dbReference type="PANTHER" id="PTHR23389">
    <property type="entry name" value="CHROMOSOME TRANSMISSION FIDELITY FACTOR 18"/>
    <property type="match status" value="1"/>
</dbReference>
<feature type="region of interest" description="Disordered" evidence="1">
    <location>
        <begin position="303"/>
        <end position="366"/>
    </location>
</feature>
<dbReference type="SUPFAM" id="SSF52540">
    <property type="entry name" value="P-loop containing nucleoside triphosphate hydrolases"/>
    <property type="match status" value="1"/>
</dbReference>
<dbReference type="PANTHER" id="PTHR23389:SF21">
    <property type="entry name" value="ATPASE FAMILY AAA DOMAIN-CONTAINING PROTEIN 5"/>
    <property type="match status" value="1"/>
</dbReference>
<keyword evidence="4" id="KW-1185">Reference proteome</keyword>
<evidence type="ECO:0000313" key="3">
    <source>
        <dbReference type="EMBL" id="QUC23602.1"/>
    </source>
</evidence>
<gene>
    <name evidence="3" type="ORF">UV8b_07843</name>
</gene>
<dbReference type="SMART" id="SM00382">
    <property type="entry name" value="AAA"/>
    <property type="match status" value="1"/>
</dbReference>
<feature type="domain" description="AAA+ ATPase" evidence="2">
    <location>
        <begin position="245"/>
        <end position="430"/>
    </location>
</feature>
<dbReference type="InterPro" id="IPR003959">
    <property type="entry name" value="ATPase_AAA_core"/>
</dbReference>
<protein>
    <recommendedName>
        <fullName evidence="2">AAA+ ATPase domain-containing protein</fullName>
    </recommendedName>
</protein>
<organism evidence="3 4">
    <name type="scientific">Ustilaginoidea virens</name>
    <name type="common">Rice false smut fungus</name>
    <name type="synonym">Villosiclava virens</name>
    <dbReference type="NCBI Taxonomy" id="1159556"/>
    <lineage>
        <taxon>Eukaryota</taxon>
        <taxon>Fungi</taxon>
        <taxon>Dikarya</taxon>
        <taxon>Ascomycota</taxon>
        <taxon>Pezizomycotina</taxon>
        <taxon>Sordariomycetes</taxon>
        <taxon>Hypocreomycetidae</taxon>
        <taxon>Hypocreales</taxon>
        <taxon>Clavicipitaceae</taxon>
        <taxon>Ustilaginoidea</taxon>
    </lineage>
</organism>
<evidence type="ECO:0000313" key="4">
    <source>
        <dbReference type="Proteomes" id="UP000027002"/>
    </source>
</evidence>
<dbReference type="KEGG" id="uvi:66068620"/>